<keyword evidence="7 10" id="KW-0443">Lipid metabolism</keyword>
<dbReference type="InterPro" id="IPR002076">
    <property type="entry name" value="ELO_fam"/>
</dbReference>
<evidence type="ECO:0000256" key="10">
    <source>
        <dbReference type="RuleBase" id="RU361115"/>
    </source>
</evidence>
<evidence type="ECO:0000256" key="7">
    <source>
        <dbReference type="ARBA" id="ARBA00023098"/>
    </source>
</evidence>
<dbReference type="EMBL" id="JBJQND010000008">
    <property type="protein sequence ID" value="KAL3869667.1"/>
    <property type="molecule type" value="Genomic_DNA"/>
</dbReference>
<gene>
    <name evidence="11" type="ORF">ACJMK2_042330</name>
</gene>
<evidence type="ECO:0000256" key="9">
    <source>
        <dbReference type="ARBA" id="ARBA00023160"/>
    </source>
</evidence>
<evidence type="ECO:0000256" key="6">
    <source>
        <dbReference type="ARBA" id="ARBA00022989"/>
    </source>
</evidence>
<dbReference type="EC" id="2.3.1.199" evidence="10"/>
<comment type="subcellular location">
    <subcellularLocation>
        <location evidence="1">Membrane</location>
        <topology evidence="1">Multi-pass membrane protein</topology>
    </subcellularLocation>
</comment>
<keyword evidence="2 10" id="KW-0444">Lipid biosynthesis</keyword>
<comment type="catalytic activity">
    <reaction evidence="10">
        <text>a very-long-chain acyl-CoA + malonyl-CoA + H(+) = a very-long-chain 3-oxoacyl-CoA + CO2 + CoA</text>
        <dbReference type="Rhea" id="RHEA:32727"/>
        <dbReference type="ChEBI" id="CHEBI:15378"/>
        <dbReference type="ChEBI" id="CHEBI:16526"/>
        <dbReference type="ChEBI" id="CHEBI:57287"/>
        <dbReference type="ChEBI" id="CHEBI:57384"/>
        <dbReference type="ChEBI" id="CHEBI:90725"/>
        <dbReference type="ChEBI" id="CHEBI:90736"/>
        <dbReference type="EC" id="2.3.1.199"/>
    </reaction>
</comment>
<keyword evidence="8 10" id="KW-0472">Membrane</keyword>
<comment type="caution">
    <text evidence="11">The sequence shown here is derived from an EMBL/GenBank/DDBJ whole genome shotgun (WGS) entry which is preliminary data.</text>
</comment>
<reference evidence="11 12" key="1">
    <citation type="submission" date="2024-11" db="EMBL/GenBank/DDBJ databases">
        <title>Chromosome-level genome assembly of the freshwater bivalve Anodonta woodiana.</title>
        <authorList>
            <person name="Chen X."/>
        </authorList>
    </citation>
    <scope>NUCLEOTIDE SEQUENCE [LARGE SCALE GENOMIC DNA]</scope>
    <source>
        <strain evidence="11">MN2024</strain>
        <tissue evidence="11">Gills</tissue>
    </source>
</reference>
<evidence type="ECO:0000256" key="2">
    <source>
        <dbReference type="ARBA" id="ARBA00022516"/>
    </source>
</evidence>
<evidence type="ECO:0000256" key="1">
    <source>
        <dbReference type="ARBA" id="ARBA00004141"/>
    </source>
</evidence>
<dbReference type="PANTHER" id="PTHR11157:SF126">
    <property type="entry name" value="ELONGATION OF VERY LONG CHAIN FATTY ACIDS PROTEIN"/>
    <property type="match status" value="1"/>
</dbReference>
<keyword evidence="5 10" id="KW-0276">Fatty acid metabolism</keyword>
<feature type="transmembrane region" description="Helical" evidence="10">
    <location>
        <begin position="143"/>
        <end position="162"/>
    </location>
</feature>
<evidence type="ECO:0000256" key="8">
    <source>
        <dbReference type="ARBA" id="ARBA00023136"/>
    </source>
</evidence>
<keyword evidence="12" id="KW-1185">Reference proteome</keyword>
<name>A0ABD3W710_SINWO</name>
<feature type="transmembrane region" description="Helical" evidence="10">
    <location>
        <begin position="35"/>
        <end position="51"/>
    </location>
</feature>
<evidence type="ECO:0000256" key="4">
    <source>
        <dbReference type="ARBA" id="ARBA00022692"/>
    </source>
</evidence>
<comment type="similarity">
    <text evidence="10">Belongs to the ELO family.</text>
</comment>
<feature type="transmembrane region" description="Helical" evidence="10">
    <location>
        <begin position="63"/>
        <end position="83"/>
    </location>
</feature>
<keyword evidence="4 10" id="KW-0812">Transmembrane</keyword>
<keyword evidence="6 10" id="KW-1133">Transmembrane helix</keyword>
<evidence type="ECO:0000313" key="12">
    <source>
        <dbReference type="Proteomes" id="UP001634394"/>
    </source>
</evidence>
<dbReference type="Proteomes" id="UP001634394">
    <property type="component" value="Unassembled WGS sequence"/>
</dbReference>
<accession>A0ABD3W710</accession>
<dbReference type="GO" id="GO:0016020">
    <property type="term" value="C:membrane"/>
    <property type="evidence" value="ECO:0007669"/>
    <property type="project" value="UniProtKB-SubCell"/>
</dbReference>
<organism evidence="11 12">
    <name type="scientific">Sinanodonta woodiana</name>
    <name type="common">Chinese pond mussel</name>
    <name type="synonym">Anodonta woodiana</name>
    <dbReference type="NCBI Taxonomy" id="1069815"/>
    <lineage>
        <taxon>Eukaryota</taxon>
        <taxon>Metazoa</taxon>
        <taxon>Spiralia</taxon>
        <taxon>Lophotrochozoa</taxon>
        <taxon>Mollusca</taxon>
        <taxon>Bivalvia</taxon>
        <taxon>Autobranchia</taxon>
        <taxon>Heteroconchia</taxon>
        <taxon>Palaeoheterodonta</taxon>
        <taxon>Unionida</taxon>
        <taxon>Unionoidea</taxon>
        <taxon>Unionidae</taxon>
        <taxon>Unioninae</taxon>
        <taxon>Sinanodonta</taxon>
    </lineage>
</organism>
<proteinExistence type="inferred from homology"/>
<evidence type="ECO:0000256" key="3">
    <source>
        <dbReference type="ARBA" id="ARBA00022679"/>
    </source>
</evidence>
<keyword evidence="9 10" id="KW-0275">Fatty acid biosynthesis</keyword>
<evidence type="ECO:0000313" key="11">
    <source>
        <dbReference type="EMBL" id="KAL3869667.1"/>
    </source>
</evidence>
<sequence length="282" mass="33238">MKKTHIKVWLMDFWASCYFCDPRTKNWPLLEGTPVPVWIITVIYLLFVYLGPKWMKNRNPYNLQTFMIVYNLSLVGLSVYMFVEVANVLWWFFISKAIELLDTVLMILRKKNGQVTFLHVFHHASILNIWWFVITFLPGGQSYFGACLNCLVHVVMYSYYGLSAIPSLREKLWWKRHITNFQLIQFCTTLSHTLQSYFTGCDFPLWGHYLLCGYMIFMLTLFGNFYFHAYVMKKNARREAKKRDEMSNGFHNGFHNGELGSNGVVKEYAQNGLAEGHLRQRP</sequence>
<feature type="transmembrane region" description="Helical" evidence="10">
    <location>
        <begin position="206"/>
        <end position="227"/>
    </location>
</feature>
<evidence type="ECO:0000256" key="5">
    <source>
        <dbReference type="ARBA" id="ARBA00022832"/>
    </source>
</evidence>
<dbReference type="GO" id="GO:0009922">
    <property type="term" value="F:fatty acid elongase activity"/>
    <property type="evidence" value="ECO:0007669"/>
    <property type="project" value="UniProtKB-EC"/>
</dbReference>
<protein>
    <recommendedName>
        <fullName evidence="10">Elongation of very long chain fatty acids protein</fullName>
        <ecNumber evidence="10">2.3.1.199</ecNumber>
    </recommendedName>
    <alternativeName>
        <fullName evidence="10">Very-long-chain 3-oxoacyl-CoA synthase</fullName>
    </alternativeName>
</protein>
<dbReference type="Pfam" id="PF01151">
    <property type="entry name" value="ELO"/>
    <property type="match status" value="1"/>
</dbReference>
<dbReference type="AlphaFoldDB" id="A0ABD3W710"/>
<dbReference type="InterPro" id="IPR030457">
    <property type="entry name" value="ELO_CS"/>
</dbReference>
<feature type="transmembrane region" description="Helical" evidence="10">
    <location>
        <begin position="120"/>
        <end position="137"/>
    </location>
</feature>
<dbReference type="PROSITE" id="PS01188">
    <property type="entry name" value="ELO"/>
    <property type="match status" value="1"/>
</dbReference>
<keyword evidence="3 10" id="KW-0808">Transferase</keyword>
<dbReference type="GO" id="GO:0006633">
    <property type="term" value="P:fatty acid biosynthetic process"/>
    <property type="evidence" value="ECO:0007669"/>
    <property type="project" value="UniProtKB-KW"/>
</dbReference>
<dbReference type="PANTHER" id="PTHR11157">
    <property type="entry name" value="FATTY ACID ACYL TRANSFERASE-RELATED"/>
    <property type="match status" value="1"/>
</dbReference>